<gene>
    <name evidence="2" type="primary">esiB</name>
    <name evidence="2" type="ORF">SNAT2548_LOCUS34289</name>
</gene>
<accession>A0A812V0W3</accession>
<sequence>MDETRVEPRNVAMDDALTLLHGALHQEACLRTLTPALDSLPSDTQPVRDLLPDLCSRVRSAFEKLTALAETDEVASVLLASVLCRHRLSKGLVSDEAAAAGVFRHATATAEHSHLGLYLVGCAYLDGLGVAKDHERAAKLLNQAAEQGSAAAKCSLSFCYEKGLGLKSDDARARQLLRESADLGYAVALFKLGCCHEYGILSTEVRPEEAHRLYAEASKQGHPAAMAQLGKSFSNGVGVAVNKAEACRWFQCAVEAGDRDGMHLLALAYRYGEGVEADTTRAVELYRQSGDLGQPQALYNLGCCYMNGTGVQRDPAAAVDCYRRAAAKGDMDAHVNLAKCLLTGDGVAPDQAEAQNLLMRAAEHGHPVGRSFAQFHKMVHPAPGM</sequence>
<comment type="caution">
    <text evidence="2">The sequence shown here is derived from an EMBL/GenBank/DDBJ whole genome shotgun (WGS) entry which is preliminary data.</text>
</comment>
<dbReference type="Gene3D" id="1.25.40.10">
    <property type="entry name" value="Tetratricopeptide repeat domain"/>
    <property type="match status" value="2"/>
</dbReference>
<dbReference type="GO" id="GO:0036503">
    <property type="term" value="P:ERAD pathway"/>
    <property type="evidence" value="ECO:0007669"/>
    <property type="project" value="TreeGrafter"/>
</dbReference>
<comment type="similarity">
    <text evidence="1">Belongs to the sel-1 family.</text>
</comment>
<dbReference type="EMBL" id="CAJNDS010002801">
    <property type="protein sequence ID" value="CAE7602848.1"/>
    <property type="molecule type" value="Genomic_DNA"/>
</dbReference>
<evidence type="ECO:0000313" key="3">
    <source>
        <dbReference type="Proteomes" id="UP000604046"/>
    </source>
</evidence>
<organism evidence="2 3">
    <name type="scientific">Symbiodinium natans</name>
    <dbReference type="NCBI Taxonomy" id="878477"/>
    <lineage>
        <taxon>Eukaryota</taxon>
        <taxon>Sar</taxon>
        <taxon>Alveolata</taxon>
        <taxon>Dinophyceae</taxon>
        <taxon>Suessiales</taxon>
        <taxon>Symbiodiniaceae</taxon>
        <taxon>Symbiodinium</taxon>
    </lineage>
</organism>
<keyword evidence="3" id="KW-1185">Reference proteome</keyword>
<dbReference type="OrthoDB" id="413329at2759"/>
<name>A0A812V0W3_9DINO</name>
<dbReference type="PANTHER" id="PTHR11102">
    <property type="entry name" value="SEL-1-LIKE PROTEIN"/>
    <property type="match status" value="1"/>
</dbReference>
<dbReference type="Pfam" id="PF08238">
    <property type="entry name" value="Sel1"/>
    <property type="match status" value="7"/>
</dbReference>
<dbReference type="AlphaFoldDB" id="A0A812V0W3"/>
<protein>
    <submittedName>
        <fullName evidence="2">EsiB protein</fullName>
    </submittedName>
</protein>
<dbReference type="InterPro" id="IPR006597">
    <property type="entry name" value="Sel1-like"/>
</dbReference>
<dbReference type="GO" id="GO:0005789">
    <property type="term" value="C:endoplasmic reticulum membrane"/>
    <property type="evidence" value="ECO:0007669"/>
    <property type="project" value="TreeGrafter"/>
</dbReference>
<evidence type="ECO:0000256" key="1">
    <source>
        <dbReference type="ARBA" id="ARBA00038101"/>
    </source>
</evidence>
<dbReference type="SUPFAM" id="SSF81901">
    <property type="entry name" value="HCP-like"/>
    <property type="match status" value="2"/>
</dbReference>
<evidence type="ECO:0000313" key="2">
    <source>
        <dbReference type="EMBL" id="CAE7602848.1"/>
    </source>
</evidence>
<reference evidence="2" key="1">
    <citation type="submission" date="2021-02" db="EMBL/GenBank/DDBJ databases">
        <authorList>
            <person name="Dougan E. K."/>
            <person name="Rhodes N."/>
            <person name="Thang M."/>
            <person name="Chan C."/>
        </authorList>
    </citation>
    <scope>NUCLEOTIDE SEQUENCE</scope>
</reference>
<dbReference type="InterPro" id="IPR050767">
    <property type="entry name" value="Sel1_AlgK"/>
</dbReference>
<dbReference type="SMART" id="SM00671">
    <property type="entry name" value="SEL1"/>
    <property type="match status" value="7"/>
</dbReference>
<dbReference type="InterPro" id="IPR011990">
    <property type="entry name" value="TPR-like_helical_dom_sf"/>
</dbReference>
<dbReference type="PANTHER" id="PTHR11102:SF160">
    <property type="entry name" value="ERAD-ASSOCIATED E3 UBIQUITIN-PROTEIN LIGASE COMPONENT HRD3"/>
    <property type="match status" value="1"/>
</dbReference>
<dbReference type="Proteomes" id="UP000604046">
    <property type="component" value="Unassembled WGS sequence"/>
</dbReference>
<proteinExistence type="inferred from homology"/>